<evidence type="ECO:0000313" key="2">
    <source>
        <dbReference type="Proteomes" id="UP000234473"/>
    </source>
</evidence>
<evidence type="ECO:0008006" key="3">
    <source>
        <dbReference type="Google" id="ProtNLM"/>
    </source>
</evidence>
<sequence>AARGTRPSPSPCATSPWRDEIAVLNLSDFQPAVSLWLIHAQYLANLQAPLIFFASKVVQQLTVSD</sequence>
<reference evidence="1 2" key="2">
    <citation type="submission" date="2018-01" db="EMBL/GenBank/DDBJ databases">
        <title>Genomic study of Klebsiella pneumoniae.</title>
        <authorList>
            <person name="Yang Y."/>
            <person name="Bicalho R."/>
        </authorList>
    </citation>
    <scope>NUCLEOTIDE SEQUENCE [LARGE SCALE GENOMIC DNA]</scope>
    <source>
        <strain evidence="1 2">A5</strain>
    </source>
</reference>
<gene>
    <name evidence="1" type="ORF">CWM98_34375</name>
</gene>
<dbReference type="Proteomes" id="UP000234473">
    <property type="component" value="Unassembled WGS sequence"/>
</dbReference>
<evidence type="ECO:0000313" key="1">
    <source>
        <dbReference type="EMBL" id="PLP37870.1"/>
    </source>
</evidence>
<reference evidence="1 2" key="1">
    <citation type="submission" date="2017-11" db="EMBL/GenBank/DDBJ databases">
        <authorList>
            <person name="Han C.G."/>
        </authorList>
    </citation>
    <scope>NUCLEOTIDE SEQUENCE [LARGE SCALE GENOMIC DNA]</scope>
    <source>
        <strain evidence="1 2">A5</strain>
    </source>
</reference>
<protein>
    <recommendedName>
        <fullName evidence="3">LysR family transcriptional regulator</fullName>
    </recommendedName>
</protein>
<feature type="non-terminal residue" evidence="1">
    <location>
        <position position="1"/>
    </location>
</feature>
<dbReference type="EMBL" id="PICB01002778">
    <property type="protein sequence ID" value="PLP37870.1"/>
    <property type="molecule type" value="Genomic_DNA"/>
</dbReference>
<organism evidence="1 2">
    <name type="scientific">Klebsiella variicola</name>
    <dbReference type="NCBI Taxonomy" id="244366"/>
    <lineage>
        <taxon>Bacteria</taxon>
        <taxon>Pseudomonadati</taxon>
        <taxon>Pseudomonadota</taxon>
        <taxon>Gammaproteobacteria</taxon>
        <taxon>Enterobacterales</taxon>
        <taxon>Enterobacteriaceae</taxon>
        <taxon>Klebsiella/Raoultella group</taxon>
        <taxon>Klebsiella</taxon>
        <taxon>Klebsiella pneumoniae complex</taxon>
    </lineage>
</organism>
<dbReference type="AlphaFoldDB" id="A0A2N5A572"/>
<proteinExistence type="predicted"/>
<comment type="caution">
    <text evidence="1">The sequence shown here is derived from an EMBL/GenBank/DDBJ whole genome shotgun (WGS) entry which is preliminary data.</text>
</comment>
<accession>A0A2N5A572</accession>
<name>A0A2N5A572_KLEVA</name>